<name>A0A828SSU5_ACIBA</name>
<keyword evidence="3" id="KW-0547">Nucleotide-binding</keyword>
<dbReference type="GO" id="GO:0044539">
    <property type="term" value="P:long-chain fatty acid import into cell"/>
    <property type="evidence" value="ECO:0007669"/>
    <property type="project" value="TreeGrafter"/>
</dbReference>
<organism evidence="7 8">
    <name type="scientific">Acinetobacter baumannii 6014059</name>
    <dbReference type="NCBI Taxonomy" id="525242"/>
    <lineage>
        <taxon>Bacteria</taxon>
        <taxon>Pseudomonadati</taxon>
        <taxon>Pseudomonadota</taxon>
        <taxon>Gammaproteobacteria</taxon>
        <taxon>Moraxellales</taxon>
        <taxon>Moraxellaceae</taxon>
        <taxon>Acinetobacter</taxon>
        <taxon>Acinetobacter calcoaceticus/baumannii complex</taxon>
    </lineage>
</organism>
<evidence type="ECO:0000256" key="1">
    <source>
        <dbReference type="ARBA" id="ARBA00006432"/>
    </source>
</evidence>
<dbReference type="GO" id="GO:0005324">
    <property type="term" value="F:long-chain fatty acid transmembrane transporter activity"/>
    <property type="evidence" value="ECO:0007669"/>
    <property type="project" value="TreeGrafter"/>
</dbReference>
<accession>A0A828SSU5</accession>
<dbReference type="InterPro" id="IPR020845">
    <property type="entry name" value="AMP-binding_CS"/>
</dbReference>
<feature type="domain" description="AMP-binding enzyme C-terminal" evidence="6">
    <location>
        <begin position="512"/>
        <end position="591"/>
    </location>
</feature>
<feature type="domain" description="AMP-dependent synthetase/ligase" evidence="5">
    <location>
        <begin position="77"/>
        <end position="425"/>
    </location>
</feature>
<gene>
    <name evidence="7" type="ORF">HMPREF0022_00702</name>
</gene>
<protein>
    <submittedName>
        <fullName evidence="7">AMP-binding enzyme</fullName>
    </submittedName>
</protein>
<keyword evidence="4" id="KW-0067">ATP-binding</keyword>
<evidence type="ECO:0000259" key="6">
    <source>
        <dbReference type="Pfam" id="PF13193"/>
    </source>
</evidence>
<dbReference type="PANTHER" id="PTHR43107">
    <property type="entry name" value="LONG-CHAIN FATTY ACID TRANSPORT PROTEIN"/>
    <property type="match status" value="1"/>
</dbReference>
<evidence type="ECO:0000256" key="4">
    <source>
        <dbReference type="ARBA" id="ARBA00022840"/>
    </source>
</evidence>
<keyword evidence="2" id="KW-0436">Ligase</keyword>
<dbReference type="GO" id="GO:0004467">
    <property type="term" value="F:long-chain fatty acid-CoA ligase activity"/>
    <property type="evidence" value="ECO:0007669"/>
    <property type="project" value="TreeGrafter"/>
</dbReference>
<dbReference type="NCBIfam" id="NF006134">
    <property type="entry name" value="PRK08279.1"/>
    <property type="match status" value="1"/>
</dbReference>
<dbReference type="InterPro" id="IPR000873">
    <property type="entry name" value="AMP-dep_synth/lig_dom"/>
</dbReference>
<dbReference type="FunFam" id="3.30.300.30:FF:000002">
    <property type="entry name" value="Long-chain fatty acid transport protein 1"/>
    <property type="match status" value="1"/>
</dbReference>
<reference evidence="7 8" key="1">
    <citation type="submission" date="2011-04" db="EMBL/GenBank/DDBJ databases">
        <authorList>
            <person name="Weinstock G."/>
            <person name="Sodergren E."/>
            <person name="Clifton S."/>
            <person name="Fulton L."/>
            <person name="Fulton B."/>
            <person name="Courtney L."/>
            <person name="Fronick C."/>
            <person name="Harrison M."/>
            <person name="Strong C."/>
            <person name="Farmer C."/>
            <person name="Delahaunty K."/>
            <person name="Markovic C."/>
            <person name="Hall O."/>
            <person name="Minx P."/>
            <person name="Tomlinson C."/>
            <person name="Mitreva M."/>
            <person name="Hou S."/>
            <person name="Chen J."/>
            <person name="Wollam A."/>
            <person name="Pepin K.H."/>
            <person name="Johnson M."/>
            <person name="Bhonagiri V."/>
            <person name="Zhang X."/>
            <person name="Suruliraj S."/>
            <person name="Warren W."/>
            <person name="Chinwalla A."/>
            <person name="Mardis E.R."/>
            <person name="Wilson R.K."/>
        </authorList>
    </citation>
    <scope>NUCLEOTIDE SEQUENCE [LARGE SCALE GENOMIC DNA]</scope>
    <source>
        <strain evidence="7 8">6014059</strain>
    </source>
</reference>
<dbReference type="Proteomes" id="UP000003204">
    <property type="component" value="Unassembled WGS sequence"/>
</dbReference>
<dbReference type="PANTHER" id="PTHR43107:SF15">
    <property type="entry name" value="FATTY ACID TRANSPORT PROTEIN 3, ISOFORM A"/>
    <property type="match status" value="1"/>
</dbReference>
<dbReference type="GO" id="GO:0005886">
    <property type="term" value="C:plasma membrane"/>
    <property type="evidence" value="ECO:0007669"/>
    <property type="project" value="TreeGrafter"/>
</dbReference>
<dbReference type="Gene3D" id="3.30.300.30">
    <property type="match status" value="1"/>
</dbReference>
<dbReference type="AlphaFoldDB" id="A0A828SSU5"/>
<dbReference type="Pfam" id="PF00501">
    <property type="entry name" value="AMP-binding"/>
    <property type="match status" value="1"/>
</dbReference>
<sequence length="639" mass="71657">MVNHENYWTFCPHNLFWIDRKINRIDMSQTTQTDIITLGDVATRLPSFIPKVPHILNGLKQAYLRTSNTPTGLGIAFEKAVKRNPKGTALLFEDQSYSYEALNEWANQISHYYLSLGARKGDVIAVMIENRSELIATIVGLAKIGVTIALVNTSQVGKVLAHSINLVKPIAVIAGEEVRAAIDEIRQDLNVPKDRFHWFADQATRQNSGTAPEGYVNLADQIDQFPKFNPSTTRSVTGNDGLFYIYTSGTTGLPKAVIFKHSRWTLAYGTYGHILNLGPDDVMYVTLPLYHATGVVVCWCGVIAGSATLAIRRKYSTSAFWKDVQKFNASAIGYVGELCRYLMDAPVTELDRNHRVTKMIGNGMRPNIWDKFKQRFGVKEVLELYASSEGNVGFSNIFNFDNTVGFSPTPYAIIQFDKEKNEPVRDKNGWCQKVKAGEVGLLIGKITSRSPFDGYTDPEKNKSVIWKDVFKKGDSYFNTGDLVRDIGFRHAQFVDRLGDTFRWKGENVSTTEVENMVCEYDKIAEAVVYGVEIPNTNGRAGMAAITLADGEELNDADLTEMVTVFKKCLPTYAVPVFLRVQKKVETTGTFKYQKNKLKEEAFNPSKTSERLLALLPGASSYCDITTEIFDNIQAYKYRF</sequence>
<dbReference type="Pfam" id="PF13193">
    <property type="entry name" value="AMP-binding_C"/>
    <property type="match status" value="1"/>
</dbReference>
<comment type="caution">
    <text evidence="7">The sequence shown here is derived from an EMBL/GenBank/DDBJ whole genome shotgun (WGS) entry which is preliminary data.</text>
</comment>
<dbReference type="GO" id="GO:0005524">
    <property type="term" value="F:ATP binding"/>
    <property type="evidence" value="ECO:0007669"/>
    <property type="project" value="UniProtKB-KW"/>
</dbReference>
<evidence type="ECO:0000313" key="7">
    <source>
        <dbReference type="EMBL" id="EGJ69522.1"/>
    </source>
</evidence>
<evidence type="ECO:0000313" key="8">
    <source>
        <dbReference type="Proteomes" id="UP000003204"/>
    </source>
</evidence>
<dbReference type="PROSITE" id="PS00455">
    <property type="entry name" value="AMP_BINDING"/>
    <property type="match status" value="1"/>
</dbReference>
<evidence type="ECO:0000256" key="3">
    <source>
        <dbReference type="ARBA" id="ARBA00022741"/>
    </source>
</evidence>
<comment type="similarity">
    <text evidence="1">Belongs to the ATP-dependent AMP-binding enzyme family.</text>
</comment>
<dbReference type="SUPFAM" id="SSF56801">
    <property type="entry name" value="Acetyl-CoA synthetase-like"/>
    <property type="match status" value="1"/>
</dbReference>
<proteinExistence type="inferred from homology"/>
<dbReference type="InterPro" id="IPR042099">
    <property type="entry name" value="ANL_N_sf"/>
</dbReference>
<dbReference type="InterPro" id="IPR045851">
    <property type="entry name" value="AMP-bd_C_sf"/>
</dbReference>
<evidence type="ECO:0000259" key="5">
    <source>
        <dbReference type="Pfam" id="PF00501"/>
    </source>
</evidence>
<dbReference type="EMBL" id="ACYS02000017">
    <property type="protein sequence ID" value="EGJ69522.1"/>
    <property type="molecule type" value="Genomic_DNA"/>
</dbReference>
<dbReference type="InterPro" id="IPR025110">
    <property type="entry name" value="AMP-bd_C"/>
</dbReference>
<dbReference type="Gene3D" id="3.40.50.12780">
    <property type="entry name" value="N-terminal domain of ligase-like"/>
    <property type="match status" value="1"/>
</dbReference>
<evidence type="ECO:0000256" key="2">
    <source>
        <dbReference type="ARBA" id="ARBA00022598"/>
    </source>
</evidence>